<gene>
    <name evidence="2" type="ORF">AMON00008_LOCUS28225</name>
</gene>
<proteinExistence type="predicted"/>
<evidence type="ECO:0000256" key="1">
    <source>
        <dbReference type="SAM" id="SignalP"/>
    </source>
</evidence>
<dbReference type="EMBL" id="HBNR01040725">
    <property type="protein sequence ID" value="CAE4599325.1"/>
    <property type="molecule type" value="Transcribed_RNA"/>
</dbReference>
<evidence type="ECO:0008006" key="3">
    <source>
        <dbReference type="Google" id="ProtNLM"/>
    </source>
</evidence>
<name>A0A7S4VAE6_9DINO</name>
<sequence>MPLALCCWALLGAGHLGLAQGALALRAQTSAHATAALARSSGGERRQRRGAADCQLLEKGIVLDPKASCKHVELTLNETGCSCRVPLPRSVVPQPDVLSPALGQTPGAVTFPPVPMFTPAPDSGQPYRPPVTAPECPFGAACKASANPKCVGFDSWGFDQVIMSSFSPASAYLRTITCTYTLRKGENIRVPPRVQAMWARRQNGTRGLF</sequence>
<protein>
    <recommendedName>
        <fullName evidence="3">CUB domain-containing protein</fullName>
    </recommendedName>
</protein>
<organism evidence="2">
    <name type="scientific">Alexandrium monilatum</name>
    <dbReference type="NCBI Taxonomy" id="311494"/>
    <lineage>
        <taxon>Eukaryota</taxon>
        <taxon>Sar</taxon>
        <taxon>Alveolata</taxon>
        <taxon>Dinophyceae</taxon>
        <taxon>Gonyaulacales</taxon>
        <taxon>Pyrocystaceae</taxon>
        <taxon>Alexandrium</taxon>
    </lineage>
</organism>
<evidence type="ECO:0000313" key="2">
    <source>
        <dbReference type="EMBL" id="CAE4599325.1"/>
    </source>
</evidence>
<accession>A0A7S4VAE6</accession>
<reference evidence="2" key="1">
    <citation type="submission" date="2021-01" db="EMBL/GenBank/DDBJ databases">
        <authorList>
            <person name="Corre E."/>
            <person name="Pelletier E."/>
            <person name="Niang G."/>
            <person name="Scheremetjew M."/>
            <person name="Finn R."/>
            <person name="Kale V."/>
            <person name="Holt S."/>
            <person name="Cochrane G."/>
            <person name="Meng A."/>
            <person name="Brown T."/>
            <person name="Cohen L."/>
        </authorList>
    </citation>
    <scope>NUCLEOTIDE SEQUENCE</scope>
    <source>
        <strain evidence="2">CCMP3105</strain>
    </source>
</reference>
<keyword evidence="1" id="KW-0732">Signal</keyword>
<dbReference type="AlphaFoldDB" id="A0A7S4VAE6"/>
<feature type="chain" id="PRO_5030674175" description="CUB domain-containing protein" evidence="1">
    <location>
        <begin position="22"/>
        <end position="209"/>
    </location>
</feature>
<feature type="signal peptide" evidence="1">
    <location>
        <begin position="1"/>
        <end position="21"/>
    </location>
</feature>